<accession>A0A0R3UK19</accession>
<evidence type="ECO:0000256" key="1">
    <source>
        <dbReference type="SAM" id="MobiDB-lite"/>
    </source>
</evidence>
<feature type="region of interest" description="Disordered" evidence="1">
    <location>
        <begin position="315"/>
        <end position="335"/>
    </location>
</feature>
<evidence type="ECO:0000313" key="3">
    <source>
        <dbReference type="Proteomes" id="UP000267029"/>
    </source>
</evidence>
<name>A0A0R3UK19_MESCO</name>
<dbReference type="OrthoDB" id="6285352at2759"/>
<feature type="compositionally biased region" description="Basic and acidic residues" evidence="1">
    <location>
        <begin position="326"/>
        <end position="335"/>
    </location>
</feature>
<evidence type="ECO:0000313" key="2">
    <source>
        <dbReference type="EMBL" id="VDD81891.1"/>
    </source>
</evidence>
<proteinExistence type="predicted"/>
<reference evidence="2 3" key="1">
    <citation type="submission" date="2018-10" db="EMBL/GenBank/DDBJ databases">
        <authorList>
            <consortium name="Pathogen Informatics"/>
        </authorList>
    </citation>
    <scope>NUCLEOTIDE SEQUENCE [LARGE SCALE GENOMIC DNA]</scope>
</reference>
<keyword evidence="3" id="KW-1185">Reference proteome</keyword>
<dbReference type="Proteomes" id="UP000267029">
    <property type="component" value="Unassembled WGS sequence"/>
</dbReference>
<sequence>MCEFPSFEDLVASNRYVRERLLSCQNPLLVGLWGFFEKAATGLTRLYKGKLDNCCDNQCLIEALQRIDTFYRVSQDILKCAHTHGTALGHDCRRLLLRDSLLPAASSEQLYTYDVYSTVLQPHVTGGGLQSRQKRRRSRICRRCRRLRCHRTARRPPVKRRRLRYTKKDDQAKESVKSCLDSYDFSKTARELPDDWPVSLSEFSATCPPPAFSEFTSLKIDLFVILEPRSGKRRSAFFSSGALNFLDDVSLIMPSVATSPQKQSVLIPWPNHHTATDPLYFTLNNSDTMGDLHPSSLIDSLLKFGFHSSPKRSHLESLTGATTQENHGESPKKVD</sequence>
<gene>
    <name evidence="2" type="ORF">MCOS_LOCUS7894</name>
</gene>
<dbReference type="EMBL" id="UXSR01005423">
    <property type="protein sequence ID" value="VDD81891.1"/>
    <property type="molecule type" value="Genomic_DNA"/>
</dbReference>
<protein>
    <submittedName>
        <fullName evidence="2">Uncharacterized protein</fullName>
    </submittedName>
</protein>
<dbReference type="AlphaFoldDB" id="A0A0R3UK19"/>
<organism evidence="2 3">
    <name type="scientific">Mesocestoides corti</name>
    <name type="common">Flatworm</name>
    <dbReference type="NCBI Taxonomy" id="53468"/>
    <lineage>
        <taxon>Eukaryota</taxon>
        <taxon>Metazoa</taxon>
        <taxon>Spiralia</taxon>
        <taxon>Lophotrochozoa</taxon>
        <taxon>Platyhelminthes</taxon>
        <taxon>Cestoda</taxon>
        <taxon>Eucestoda</taxon>
        <taxon>Cyclophyllidea</taxon>
        <taxon>Mesocestoididae</taxon>
        <taxon>Mesocestoides</taxon>
    </lineage>
</organism>